<dbReference type="AlphaFoldDB" id="A0A1J5TNB5"/>
<keyword evidence="1" id="KW-1133">Transmembrane helix</keyword>
<dbReference type="Proteomes" id="UP000183815">
    <property type="component" value="Unassembled WGS sequence"/>
</dbReference>
<keyword evidence="1" id="KW-0812">Transmembrane</keyword>
<feature type="transmembrane region" description="Helical" evidence="1">
    <location>
        <begin position="33"/>
        <end position="52"/>
    </location>
</feature>
<dbReference type="EMBL" id="MIYU01000017">
    <property type="protein sequence ID" value="OIR15180.1"/>
    <property type="molecule type" value="Genomic_DNA"/>
</dbReference>
<sequence>MAKEKKTQGFQSAAGLIRYFDVEDSKAFTISKWGVFMAGLVAILVVESASAWGRETSGYVLLIGLLTLIVIEYQIYRSKFY</sequence>
<name>A0A1J5TNB5_9ARCH</name>
<evidence type="ECO:0000256" key="1">
    <source>
        <dbReference type="SAM" id="Phobius"/>
    </source>
</evidence>
<protein>
    <recommendedName>
        <fullName evidence="4">Preprotein translocase subunit Sec61beta</fullName>
    </recommendedName>
</protein>
<evidence type="ECO:0000313" key="3">
    <source>
        <dbReference type="Proteomes" id="UP000183815"/>
    </source>
</evidence>
<evidence type="ECO:0008006" key="4">
    <source>
        <dbReference type="Google" id="ProtNLM"/>
    </source>
</evidence>
<accession>A0A1J5TNB5</accession>
<proteinExistence type="predicted"/>
<evidence type="ECO:0000313" key="2">
    <source>
        <dbReference type="EMBL" id="OIR15180.1"/>
    </source>
</evidence>
<keyword evidence="1" id="KW-0472">Membrane</keyword>
<organism evidence="2 3">
    <name type="scientific">Marine Group III euryarchaeote CG-Bathy1</name>
    <dbReference type="NCBI Taxonomy" id="1889001"/>
    <lineage>
        <taxon>Archaea</taxon>
        <taxon>Methanobacteriati</taxon>
        <taxon>Thermoplasmatota</taxon>
        <taxon>Thermoplasmata</taxon>
        <taxon>Candidatus Thermoprofundales</taxon>
    </lineage>
</organism>
<comment type="caution">
    <text evidence="2">The sequence shown here is derived from an EMBL/GenBank/DDBJ whole genome shotgun (WGS) entry which is preliminary data.</text>
</comment>
<feature type="transmembrane region" description="Helical" evidence="1">
    <location>
        <begin position="58"/>
        <end position="76"/>
    </location>
</feature>
<reference evidence="2 3" key="1">
    <citation type="submission" date="2016-08" db="EMBL/GenBank/DDBJ databases">
        <title>New Insights into Marine Group III Euryarchaeota, from dark to light.</title>
        <authorList>
            <person name="Haro-Moreno J.M."/>
            <person name="Rodriguez-Valera F."/>
            <person name="Lopez-Garcia P."/>
            <person name="Moreira D."/>
            <person name="Martin-Cuadrado A.B."/>
        </authorList>
    </citation>
    <scope>NUCLEOTIDE SEQUENCE [LARGE SCALE GENOMIC DNA]</scope>
    <source>
        <strain evidence="2">CG-Bathy1</strain>
    </source>
</reference>
<gene>
    <name evidence="2" type="ORF">BEU04_02330</name>
</gene>